<reference evidence="1" key="1">
    <citation type="journal article" date="2021" name="Nat. Commun.">
        <title>Genetic determinants of endophytism in the Arabidopsis root mycobiome.</title>
        <authorList>
            <person name="Mesny F."/>
            <person name="Miyauchi S."/>
            <person name="Thiergart T."/>
            <person name="Pickel B."/>
            <person name="Atanasova L."/>
            <person name="Karlsson M."/>
            <person name="Huettel B."/>
            <person name="Barry K.W."/>
            <person name="Haridas S."/>
            <person name="Chen C."/>
            <person name="Bauer D."/>
            <person name="Andreopoulos W."/>
            <person name="Pangilinan J."/>
            <person name="LaButti K."/>
            <person name="Riley R."/>
            <person name="Lipzen A."/>
            <person name="Clum A."/>
            <person name="Drula E."/>
            <person name="Henrissat B."/>
            <person name="Kohler A."/>
            <person name="Grigoriev I.V."/>
            <person name="Martin F.M."/>
            <person name="Hacquard S."/>
        </authorList>
    </citation>
    <scope>NUCLEOTIDE SEQUENCE</scope>
    <source>
        <strain evidence="1">MPI-CAGE-AT-0147</strain>
    </source>
</reference>
<gene>
    <name evidence="1" type="ORF">EDB81DRAFT_836399</name>
</gene>
<organism evidence="1 2">
    <name type="scientific">Dactylonectria macrodidyma</name>
    <dbReference type="NCBI Taxonomy" id="307937"/>
    <lineage>
        <taxon>Eukaryota</taxon>
        <taxon>Fungi</taxon>
        <taxon>Dikarya</taxon>
        <taxon>Ascomycota</taxon>
        <taxon>Pezizomycotina</taxon>
        <taxon>Sordariomycetes</taxon>
        <taxon>Hypocreomycetidae</taxon>
        <taxon>Hypocreales</taxon>
        <taxon>Nectriaceae</taxon>
        <taxon>Dactylonectria</taxon>
    </lineage>
</organism>
<dbReference type="AlphaFoldDB" id="A0A9P9FTF4"/>
<keyword evidence="2" id="KW-1185">Reference proteome</keyword>
<sequence length="314" mass="35474">MPLERIFSEELIDKLTCTQESDLGGMIRNLSLPKRSPIHQEYGKATVEALPAYKELLEHAPFVLVALGKPQLLRYHSATLLRQTLRAKRCVSCLDFGAFLFLPTCERVCFECLHQNYALRVTTLNMARKCFHLTNNHLKKLPILHSIPSTYGVMLHVSRRKVYRLVHGSTENVANLMPISPPQGMSLREFWIFKWFHKAPLEPPGCDLSRMPERSNLVEDDFGGMASIRMPYLSGTSADSGRLCKGCRRVKALHSQGLLPAAVLEGLAPRGIRPSRPLRALTTRLHCREGFVEHIKTCYGANKLLTGWEAERMG</sequence>
<dbReference type="OrthoDB" id="2687876at2759"/>
<evidence type="ECO:0000313" key="1">
    <source>
        <dbReference type="EMBL" id="KAH7176330.1"/>
    </source>
</evidence>
<evidence type="ECO:0000313" key="2">
    <source>
        <dbReference type="Proteomes" id="UP000738349"/>
    </source>
</evidence>
<accession>A0A9P9FTF4</accession>
<dbReference type="Proteomes" id="UP000738349">
    <property type="component" value="Unassembled WGS sequence"/>
</dbReference>
<name>A0A9P9FTF4_9HYPO</name>
<comment type="caution">
    <text evidence="1">The sequence shown here is derived from an EMBL/GenBank/DDBJ whole genome shotgun (WGS) entry which is preliminary data.</text>
</comment>
<protein>
    <submittedName>
        <fullName evidence="1">Uncharacterized protein</fullName>
    </submittedName>
</protein>
<dbReference type="EMBL" id="JAGMUV010000001">
    <property type="protein sequence ID" value="KAH7176330.1"/>
    <property type="molecule type" value="Genomic_DNA"/>
</dbReference>
<proteinExistence type="predicted"/>